<evidence type="ECO:0000259" key="2">
    <source>
        <dbReference type="Pfam" id="PF01613"/>
    </source>
</evidence>
<dbReference type="InterPro" id="IPR002563">
    <property type="entry name" value="Flavin_Rdtase-like_dom"/>
</dbReference>
<evidence type="ECO:0000256" key="1">
    <source>
        <dbReference type="ARBA" id="ARBA00038054"/>
    </source>
</evidence>
<dbReference type="InterPro" id="IPR012349">
    <property type="entry name" value="Split_barrel_FMN-bd"/>
</dbReference>
<gene>
    <name evidence="3" type="ORF">Q5M86_08800</name>
</gene>
<dbReference type="Proteomes" id="UP001175147">
    <property type="component" value="Unassembled WGS sequence"/>
</dbReference>
<dbReference type="EMBL" id="JAUPBM010000110">
    <property type="protein sequence ID" value="MDO7020869.1"/>
    <property type="molecule type" value="Genomic_DNA"/>
</dbReference>
<evidence type="ECO:0000313" key="3">
    <source>
        <dbReference type="EMBL" id="MDO7020869.1"/>
    </source>
</evidence>
<dbReference type="SUPFAM" id="SSF50475">
    <property type="entry name" value="FMN-binding split barrel"/>
    <property type="match status" value="1"/>
</dbReference>
<dbReference type="PANTHER" id="PTHR43567:SF5">
    <property type="entry name" value="HYPOTHETICAL CYTOSOLIC PROTEIN"/>
    <property type="match status" value="1"/>
</dbReference>
<evidence type="ECO:0000313" key="4">
    <source>
        <dbReference type="Proteomes" id="UP001175147"/>
    </source>
</evidence>
<dbReference type="Pfam" id="PF01613">
    <property type="entry name" value="Flavin_Reduct"/>
    <property type="match status" value="1"/>
</dbReference>
<organism evidence="3 4">
    <name type="scientific">Brachyspira innocens</name>
    <dbReference type="NCBI Taxonomy" id="13264"/>
    <lineage>
        <taxon>Bacteria</taxon>
        <taxon>Pseudomonadati</taxon>
        <taxon>Spirochaetota</taxon>
        <taxon>Spirochaetia</taxon>
        <taxon>Brachyspirales</taxon>
        <taxon>Brachyspiraceae</taxon>
        <taxon>Brachyspira</taxon>
    </lineage>
</organism>
<dbReference type="Gene3D" id="2.30.110.10">
    <property type="entry name" value="Electron Transport, Fmn-binding Protein, Chain A"/>
    <property type="match status" value="1"/>
</dbReference>
<dbReference type="InterPro" id="IPR052174">
    <property type="entry name" value="Flavoredoxin"/>
</dbReference>
<dbReference type="RefSeq" id="WP_304386080.1">
    <property type="nucleotide sequence ID" value="NZ_JAUPBL010000120.1"/>
</dbReference>
<keyword evidence="4" id="KW-1185">Reference proteome</keyword>
<comment type="similarity">
    <text evidence="1">Belongs to the flavoredoxin family.</text>
</comment>
<accession>A0ABT8Z0G4</accession>
<proteinExistence type="inferred from homology"/>
<dbReference type="PANTHER" id="PTHR43567">
    <property type="entry name" value="FLAVOREDOXIN-RELATED-RELATED"/>
    <property type="match status" value="1"/>
</dbReference>
<feature type="domain" description="Flavin reductase like" evidence="2">
    <location>
        <begin position="23"/>
        <end position="130"/>
    </location>
</feature>
<name>A0ABT8Z0G4_9SPIR</name>
<protein>
    <submittedName>
        <fullName evidence="3">Flavin reductase</fullName>
    </submittedName>
</protein>
<reference evidence="3" key="1">
    <citation type="submission" date="2023-07" db="EMBL/GenBank/DDBJ databases">
        <title>Mucosal microbiota of week-old chicken and adult hens.</title>
        <authorList>
            <person name="Volf J."/>
            <person name="Karasova D."/>
            <person name="Crhanova M."/>
            <person name="Faldynova M."/>
            <person name="Prikrylova H."/>
            <person name="Zeman M."/>
            <person name="Babak V."/>
            <person name="Rajova J."/>
            <person name="Rychlik I."/>
        </authorList>
    </citation>
    <scope>NUCLEOTIDE SEQUENCE</scope>
    <source>
        <strain evidence="3">ET902</strain>
    </source>
</reference>
<comment type="caution">
    <text evidence="3">The sequence shown here is derived from an EMBL/GenBank/DDBJ whole genome shotgun (WGS) entry which is preliminary data.</text>
</comment>
<sequence length="178" mass="20515">MKKKIDVLDYANYILKEMRRGILITTKSNGKVNSMSIGWGTLGVEWNKNIFMILIRENRFTRTMLDENPEFMVNIAMDKSDRNIIKVCGTKSGRDIDKIKELNLTLEDSNIVSVPAIKELPLTLECKVIYKQLQDSNKIPEDIRKKFYPQDVESSASGPNKDFHIAYYGEIVDSYIIE</sequence>